<evidence type="ECO:0000313" key="1">
    <source>
        <dbReference type="EMBL" id="MCW1922280.1"/>
    </source>
</evidence>
<evidence type="ECO:0000313" key="2">
    <source>
        <dbReference type="Proteomes" id="UP001320876"/>
    </source>
</evidence>
<dbReference type="EMBL" id="JAPDDT010000002">
    <property type="protein sequence ID" value="MCW1922280.1"/>
    <property type="molecule type" value="Genomic_DNA"/>
</dbReference>
<protein>
    <submittedName>
        <fullName evidence="1">UPF0175 family protein</fullName>
    </submittedName>
</protein>
<dbReference type="Pfam" id="PF03683">
    <property type="entry name" value="UPF0175"/>
    <property type="match status" value="1"/>
</dbReference>
<gene>
    <name evidence="1" type="ORF">OKA05_06925</name>
</gene>
<dbReference type="RefSeq" id="WP_264486389.1">
    <property type="nucleotide sequence ID" value="NZ_JAPDDT010000002.1"/>
</dbReference>
<keyword evidence="2" id="KW-1185">Reference proteome</keyword>
<dbReference type="InterPro" id="IPR005368">
    <property type="entry name" value="UPF0175"/>
</dbReference>
<sequence length="101" mass="11375">MSTTVSAHLSTEEALQLDELAGLEGSDRDELVRVILRQGIKDLRLRRAVESYRRGEASLSRAAELAAISQWDFLALMDREALELHYGSPEFEEDLRMAKGL</sequence>
<proteinExistence type="predicted"/>
<accession>A0ABT3GG41</accession>
<dbReference type="Proteomes" id="UP001320876">
    <property type="component" value="Unassembled WGS sequence"/>
</dbReference>
<reference evidence="1 2" key="1">
    <citation type="submission" date="2022-10" db="EMBL/GenBank/DDBJ databases">
        <title>Luteolibacter arcticus strain CCTCC AB 2014275, whole genome shotgun sequencing project.</title>
        <authorList>
            <person name="Zhao G."/>
            <person name="Shen L."/>
        </authorList>
    </citation>
    <scope>NUCLEOTIDE SEQUENCE [LARGE SCALE GENOMIC DNA]</scope>
    <source>
        <strain evidence="1 2">CCTCC AB 2014275</strain>
    </source>
</reference>
<organism evidence="1 2">
    <name type="scientific">Luteolibacter arcticus</name>
    <dbReference type="NCBI Taxonomy" id="1581411"/>
    <lineage>
        <taxon>Bacteria</taxon>
        <taxon>Pseudomonadati</taxon>
        <taxon>Verrucomicrobiota</taxon>
        <taxon>Verrucomicrobiia</taxon>
        <taxon>Verrucomicrobiales</taxon>
        <taxon>Verrucomicrobiaceae</taxon>
        <taxon>Luteolibacter</taxon>
    </lineage>
</organism>
<name>A0ABT3GG41_9BACT</name>
<comment type="caution">
    <text evidence="1">The sequence shown here is derived from an EMBL/GenBank/DDBJ whole genome shotgun (WGS) entry which is preliminary data.</text>
</comment>